<keyword evidence="2" id="KW-0645">Protease</keyword>
<proteinExistence type="inferred from homology"/>
<evidence type="ECO:0000313" key="10">
    <source>
        <dbReference type="EMBL" id="MBW20193.1"/>
    </source>
</evidence>
<dbReference type="AlphaFoldDB" id="A0A2I9LP89"/>
<dbReference type="Gene3D" id="3.40.390.10">
    <property type="entry name" value="Collagenase (Catalytic Domain)"/>
    <property type="match status" value="1"/>
</dbReference>
<evidence type="ECO:0000256" key="6">
    <source>
        <dbReference type="ARBA" id="ARBA00023049"/>
    </source>
</evidence>
<organism evidence="10">
    <name type="scientific">Centruroides hentzi</name>
    <dbReference type="NCBI Taxonomy" id="88313"/>
    <lineage>
        <taxon>Eukaryota</taxon>
        <taxon>Metazoa</taxon>
        <taxon>Ecdysozoa</taxon>
        <taxon>Arthropoda</taxon>
        <taxon>Chelicerata</taxon>
        <taxon>Arachnida</taxon>
        <taxon>Scorpiones</taxon>
        <taxon>Buthida</taxon>
        <taxon>Buthoidea</taxon>
        <taxon>Buthidae</taxon>
        <taxon>Centruroides</taxon>
    </lineage>
</organism>
<dbReference type="GO" id="GO:0006509">
    <property type="term" value="P:membrane protein ectodomain proteolysis"/>
    <property type="evidence" value="ECO:0007669"/>
    <property type="project" value="TreeGrafter"/>
</dbReference>
<dbReference type="GO" id="GO:0046872">
    <property type="term" value="F:metal ion binding"/>
    <property type="evidence" value="ECO:0007669"/>
    <property type="project" value="UniProtKB-KW"/>
</dbReference>
<keyword evidence="5 7" id="KW-0862">Zinc</keyword>
<feature type="signal peptide" evidence="8">
    <location>
        <begin position="1"/>
        <end position="16"/>
    </location>
</feature>
<feature type="binding site" evidence="7">
    <location>
        <position position="336"/>
    </location>
    <ligand>
        <name>Zn(2+)</name>
        <dbReference type="ChEBI" id="CHEBI:29105"/>
        <note>catalytic</note>
    </ligand>
</feature>
<reference evidence="10" key="1">
    <citation type="journal article" date="2017" name="Toxicon">
        <title>Venom-gland transcriptomics and venom proteomics of the Hentz striped scorpion (Centruroides hentzi; Buthidae) reveal high toxin diversity in a harmless member of a lethal family.</title>
        <authorList>
            <person name="Ward M.J."/>
            <person name="Ellsworth S.A."/>
            <person name="Rokyta D.R."/>
        </authorList>
    </citation>
    <scope>NUCLEOTIDE SEQUENCE</scope>
    <source>
        <tissue evidence="10">Venom gland</tissue>
    </source>
</reference>
<dbReference type="Pfam" id="PF13574">
    <property type="entry name" value="Reprolysin_2"/>
    <property type="match status" value="1"/>
</dbReference>
<dbReference type="InterPro" id="IPR001590">
    <property type="entry name" value="Peptidase_M12B"/>
</dbReference>
<protein>
    <submittedName>
        <fullName evidence="10">Metalloproteinase</fullName>
    </submittedName>
</protein>
<sequence length="400" mass="44335">MIFYLANIFLFAAVSAIPSGRVDVVYPSVETSRSGVKTVKFRALNEEIELKLEPAGEILAKNFALVDENEQMHHSIDVEDLKRRIYRDSDKGAALLIDEDGPVTIQGIVNPNMRIAPYESGRMVKDGRIAHQIVEVISDKKSFTNDVVTADINREVENVERRAGKKKCIVIEYLCVTESNFTKSFDTDKALTEYVTLLYTGVQNLLEKLNLGITVRLLGIQAFKIGTEPSFIKNSEIPGHEKHLDPTELVINMGKYYCKQNTTLAMQADIIMLLVTRKLGELQADGTVEFNTAGISQSSSVCNQCHKVGLAQDDADYNERVDTVAHETAHLIGSPHDGEGPEDVGLAKSPGAKSCPYDDGYIMGSDDHKVNKFKFSECSKKCIEYLLSLPLAACLYKDCK</sequence>
<feature type="binding site" evidence="7">
    <location>
        <position position="326"/>
    </location>
    <ligand>
        <name>Zn(2+)</name>
        <dbReference type="ChEBI" id="CHEBI:29105"/>
        <note>catalytic</note>
    </ligand>
</feature>
<feature type="chain" id="PRO_5014422670" evidence="8">
    <location>
        <begin position="17"/>
        <end position="400"/>
    </location>
</feature>
<feature type="domain" description="Peptidase M12B" evidence="9">
    <location>
        <begin position="169"/>
        <end position="399"/>
    </location>
</feature>
<evidence type="ECO:0000256" key="3">
    <source>
        <dbReference type="ARBA" id="ARBA00022723"/>
    </source>
</evidence>
<evidence type="ECO:0000259" key="9">
    <source>
        <dbReference type="PROSITE" id="PS50215"/>
    </source>
</evidence>
<dbReference type="InterPro" id="IPR024079">
    <property type="entry name" value="MetalloPept_cat_dom_sf"/>
</dbReference>
<comment type="similarity">
    <text evidence="1">Belongs to the venom metalloproteinase (M12B) family.</text>
</comment>
<keyword evidence="4" id="KW-0378">Hydrolase</keyword>
<dbReference type="PANTHER" id="PTHR11905:SF159">
    <property type="entry name" value="ADAM METALLOPROTEASE"/>
    <property type="match status" value="1"/>
</dbReference>
<accession>A0A2I9LP89</accession>
<dbReference type="GO" id="GO:0004222">
    <property type="term" value="F:metalloendopeptidase activity"/>
    <property type="evidence" value="ECO:0007669"/>
    <property type="project" value="InterPro"/>
</dbReference>
<keyword evidence="3 7" id="KW-0479">Metal-binding</keyword>
<name>A0A2I9LP89_9SCOR</name>
<dbReference type="SUPFAM" id="SSF55486">
    <property type="entry name" value="Metalloproteases ('zincins'), catalytic domain"/>
    <property type="match status" value="1"/>
</dbReference>
<comment type="caution">
    <text evidence="7">Lacks conserved residue(s) required for the propagation of feature annotation.</text>
</comment>
<keyword evidence="8" id="KW-0732">Signal</keyword>
<evidence type="ECO:0000256" key="4">
    <source>
        <dbReference type="ARBA" id="ARBA00022801"/>
    </source>
</evidence>
<dbReference type="EMBL" id="GFWZ01000203">
    <property type="protein sequence ID" value="MBW20193.1"/>
    <property type="molecule type" value="Transcribed_RNA"/>
</dbReference>
<feature type="binding site" evidence="7">
    <location>
        <position position="330"/>
    </location>
    <ligand>
        <name>Zn(2+)</name>
        <dbReference type="ChEBI" id="CHEBI:29105"/>
        <note>catalytic</note>
    </ligand>
</feature>
<evidence type="ECO:0000256" key="1">
    <source>
        <dbReference type="ARBA" id="ARBA00006629"/>
    </source>
</evidence>
<dbReference type="PANTHER" id="PTHR11905">
    <property type="entry name" value="ADAM A DISINTEGRIN AND METALLOPROTEASE DOMAIN"/>
    <property type="match status" value="1"/>
</dbReference>
<evidence type="ECO:0000256" key="8">
    <source>
        <dbReference type="SAM" id="SignalP"/>
    </source>
</evidence>
<feature type="active site" evidence="7">
    <location>
        <position position="327"/>
    </location>
</feature>
<keyword evidence="6" id="KW-0482">Metalloprotease</keyword>
<evidence type="ECO:0000256" key="7">
    <source>
        <dbReference type="PROSITE-ProRule" id="PRU00276"/>
    </source>
</evidence>
<evidence type="ECO:0000256" key="5">
    <source>
        <dbReference type="ARBA" id="ARBA00022833"/>
    </source>
</evidence>
<evidence type="ECO:0000256" key="2">
    <source>
        <dbReference type="ARBA" id="ARBA00022670"/>
    </source>
</evidence>
<dbReference type="PROSITE" id="PS50215">
    <property type="entry name" value="ADAM_MEPRO"/>
    <property type="match status" value="1"/>
</dbReference>